<feature type="region of interest" description="Disordered" evidence="1">
    <location>
        <begin position="532"/>
        <end position="563"/>
    </location>
</feature>
<organism evidence="2 3">
    <name type="scientific">Exophiala viscosa</name>
    <dbReference type="NCBI Taxonomy" id="2486360"/>
    <lineage>
        <taxon>Eukaryota</taxon>
        <taxon>Fungi</taxon>
        <taxon>Dikarya</taxon>
        <taxon>Ascomycota</taxon>
        <taxon>Pezizomycotina</taxon>
        <taxon>Eurotiomycetes</taxon>
        <taxon>Chaetothyriomycetidae</taxon>
        <taxon>Chaetothyriales</taxon>
        <taxon>Herpotrichiellaceae</taxon>
        <taxon>Exophiala</taxon>
    </lineage>
</organism>
<feature type="compositionally biased region" description="Polar residues" evidence="1">
    <location>
        <begin position="80"/>
        <end position="96"/>
    </location>
</feature>
<dbReference type="EMBL" id="MU404350">
    <property type="protein sequence ID" value="KAI1618447.1"/>
    <property type="molecule type" value="Genomic_DNA"/>
</dbReference>
<feature type="region of interest" description="Disordered" evidence="1">
    <location>
        <begin position="590"/>
        <end position="621"/>
    </location>
</feature>
<protein>
    <submittedName>
        <fullName evidence="2">Uncharacterized protein</fullName>
    </submittedName>
</protein>
<feature type="compositionally biased region" description="Basic and acidic residues" evidence="1">
    <location>
        <begin position="142"/>
        <end position="155"/>
    </location>
</feature>
<proteinExistence type="predicted"/>
<comment type="caution">
    <text evidence="2">The sequence shown here is derived from an EMBL/GenBank/DDBJ whole genome shotgun (WGS) entry which is preliminary data.</text>
</comment>
<name>A0AAN6E6M9_9EURO</name>
<feature type="compositionally biased region" description="Polar residues" evidence="1">
    <location>
        <begin position="610"/>
        <end position="621"/>
    </location>
</feature>
<feature type="compositionally biased region" description="Low complexity" evidence="1">
    <location>
        <begin position="340"/>
        <end position="353"/>
    </location>
</feature>
<feature type="region of interest" description="Disordered" evidence="1">
    <location>
        <begin position="271"/>
        <end position="358"/>
    </location>
</feature>
<gene>
    <name evidence="2" type="ORF">EDD36DRAFT_460091</name>
</gene>
<sequence>MSQEPAFEVSELVNRWLGNLSQTLHEEPNAASVLEDSLHGLGQEPETLTRNEDSCGADANVRKGESTPWTYGIDLLSMMNTDTIPSGDQPPATTDRQVSRHFEDINPTYCSAERKNMKRRHDPDLSPPRHAPSQPRCLSPPQDKEATTDPADKYARRQRRKTRPDKYEYKGATQRASTLRQSKKLDHKKSWAVLNDEFQAPNVSSQRLTLRPGHGPGILANARTSGPIQRQGLPDLTFTEMDFLKKKDKHNGDPRFGSDRQVLTRKTHKAPNMNGEISNFFSRPENGKRKAPSPLKPSYQHCETPKLSSIPLHSRYPGPADPESRWKPDSEVPILKHFRPPSSHKPTPSHKNPGTSYVSWSRSPIRIAHAPTWPEAKSAADPRSCENSKRPLAQEVRRIETPTSINPHSSASNHFFKDFTTNALLGGVEAFAQKGRPYYSLDDLKDLAGERKGTRKSSIPVDLCDFNRKHHGQLVHPPDLLMEPQDSTMDTMARQHTGQLRNEAPGSRESVLPAHDQMGRTRHLGEESIVRTQVSGSARRPSGYHELDNIPGATPVTKDTMPPQYSSYRPSPEGGGTPHLLCESQISQPQNHAEAMMKDGNSPKYFPRPSSRTASQSLGHSSWWPSHVQHETSKTSATPLLSHQVDYQAVESVTRQDQFSVPATVPESRRPPDYSGHWRSRRLHEALRFPLRPRPYDHEYDEDVGSPRSCNFIKTASVDSLDDVANHEPSQIGRFEMFGEIEIDNPVDRHDSTVSDDLDDFDVQLLHMTSPKVSPRPTMAAAMPRFHATLDGEATKKQLEDGAEVAAPQYTWSQRRPQPLPVISSYDRADAVQNPSSVFSRKANYHLDDSTQRTLPFQHVPDLPGFPGQLLEQPKSTPYTGFARRHVLY</sequence>
<dbReference type="AlphaFoldDB" id="A0AAN6E6M9"/>
<reference evidence="2" key="1">
    <citation type="journal article" date="2022" name="bioRxiv">
        <title>Deciphering the potential niche of two novel black yeast fungi from a biological soil crust based on their genomes, phenotypes, and melanin regulation.</title>
        <authorList>
            <consortium name="DOE Joint Genome Institute"/>
            <person name="Carr E.C."/>
            <person name="Barton Q."/>
            <person name="Grambo S."/>
            <person name="Sullivan M."/>
            <person name="Renfro C.M."/>
            <person name="Kuo A."/>
            <person name="Pangilinan J."/>
            <person name="Lipzen A."/>
            <person name="Keymanesh K."/>
            <person name="Savage E."/>
            <person name="Barry K."/>
            <person name="Grigoriev I.V."/>
            <person name="Riekhof W.R."/>
            <person name="Harris S.S."/>
        </authorList>
    </citation>
    <scope>NUCLEOTIDE SEQUENCE</scope>
    <source>
        <strain evidence="2">JF 03-4F</strain>
    </source>
</reference>
<dbReference type="Proteomes" id="UP001203852">
    <property type="component" value="Unassembled WGS sequence"/>
</dbReference>
<evidence type="ECO:0000313" key="3">
    <source>
        <dbReference type="Proteomes" id="UP001203852"/>
    </source>
</evidence>
<feature type="region of interest" description="Disordered" evidence="1">
    <location>
        <begin position="80"/>
        <end position="184"/>
    </location>
</feature>
<accession>A0AAN6E6M9</accession>
<keyword evidence="3" id="KW-1185">Reference proteome</keyword>
<evidence type="ECO:0000313" key="2">
    <source>
        <dbReference type="EMBL" id="KAI1618447.1"/>
    </source>
</evidence>
<evidence type="ECO:0000256" key="1">
    <source>
        <dbReference type="SAM" id="MobiDB-lite"/>
    </source>
</evidence>